<reference evidence="2 3" key="1">
    <citation type="submission" date="2024-11" db="EMBL/GenBank/DDBJ databases">
        <title>Chromosome-level genome assembly of Eucalyptus globulus Labill. provides insights into its genome evolution.</title>
        <authorList>
            <person name="Li X."/>
        </authorList>
    </citation>
    <scope>NUCLEOTIDE SEQUENCE [LARGE SCALE GENOMIC DNA]</scope>
    <source>
        <strain evidence="2">CL2024</strain>
        <tissue evidence="2">Fresh tender leaves</tissue>
    </source>
</reference>
<feature type="region of interest" description="Disordered" evidence="1">
    <location>
        <begin position="47"/>
        <end position="82"/>
    </location>
</feature>
<dbReference type="EMBL" id="JBJKBG010000008">
    <property type="protein sequence ID" value="KAL3724786.1"/>
    <property type="molecule type" value="Genomic_DNA"/>
</dbReference>
<comment type="caution">
    <text evidence="2">The sequence shown here is derived from an EMBL/GenBank/DDBJ whole genome shotgun (WGS) entry which is preliminary data.</text>
</comment>
<accession>A0ABD3J9W9</accession>
<dbReference type="Proteomes" id="UP001634007">
    <property type="component" value="Unassembled WGS sequence"/>
</dbReference>
<sequence>MLERRARDSTKEVRRATGRIVMRAELEINRLVGVRQSAANVADLELEGGRGGSPVTCSFVTKRGRADRDEGGEKEQGTVSQG</sequence>
<protein>
    <submittedName>
        <fullName evidence="2">Uncharacterized protein</fullName>
    </submittedName>
</protein>
<evidence type="ECO:0000313" key="2">
    <source>
        <dbReference type="EMBL" id="KAL3724786.1"/>
    </source>
</evidence>
<dbReference type="AlphaFoldDB" id="A0ABD3J9W9"/>
<feature type="compositionally biased region" description="Basic and acidic residues" evidence="1">
    <location>
        <begin position="64"/>
        <end position="76"/>
    </location>
</feature>
<evidence type="ECO:0000313" key="3">
    <source>
        <dbReference type="Proteomes" id="UP001634007"/>
    </source>
</evidence>
<organism evidence="2 3">
    <name type="scientific">Eucalyptus globulus</name>
    <name type="common">Tasmanian blue gum</name>
    <dbReference type="NCBI Taxonomy" id="34317"/>
    <lineage>
        <taxon>Eukaryota</taxon>
        <taxon>Viridiplantae</taxon>
        <taxon>Streptophyta</taxon>
        <taxon>Embryophyta</taxon>
        <taxon>Tracheophyta</taxon>
        <taxon>Spermatophyta</taxon>
        <taxon>Magnoliopsida</taxon>
        <taxon>eudicotyledons</taxon>
        <taxon>Gunneridae</taxon>
        <taxon>Pentapetalae</taxon>
        <taxon>rosids</taxon>
        <taxon>malvids</taxon>
        <taxon>Myrtales</taxon>
        <taxon>Myrtaceae</taxon>
        <taxon>Myrtoideae</taxon>
        <taxon>Eucalypteae</taxon>
        <taxon>Eucalyptus</taxon>
    </lineage>
</organism>
<name>A0ABD3J9W9_EUCGL</name>
<keyword evidence="3" id="KW-1185">Reference proteome</keyword>
<proteinExistence type="predicted"/>
<evidence type="ECO:0000256" key="1">
    <source>
        <dbReference type="SAM" id="MobiDB-lite"/>
    </source>
</evidence>
<gene>
    <name evidence="2" type="ORF">ACJRO7_029882</name>
</gene>